<evidence type="ECO:0000313" key="12">
    <source>
        <dbReference type="Proteomes" id="UP000325055"/>
    </source>
</evidence>
<dbReference type="RefSeq" id="WP_007217751.1">
    <property type="nucleotide sequence ID" value="NZ_CABMLT010000011.1"/>
</dbReference>
<dbReference type="EMBL" id="VVYV01000024">
    <property type="protein sequence ID" value="KAA5416925.1"/>
    <property type="molecule type" value="Genomic_DNA"/>
</dbReference>
<dbReference type="Proteomes" id="UP000325055">
    <property type="component" value="Unassembled WGS sequence"/>
</dbReference>
<feature type="chain" id="PRO_5013461266" evidence="1">
    <location>
        <begin position="21"/>
        <end position="136"/>
    </location>
</feature>
<reference evidence="9 11" key="2">
    <citation type="submission" date="2018-08" db="EMBL/GenBank/DDBJ databases">
        <title>A genome reference for cultivated species of the human gut microbiota.</title>
        <authorList>
            <person name="Zou Y."/>
            <person name="Xue W."/>
            <person name="Luo G."/>
        </authorList>
    </citation>
    <scope>NUCLEOTIDE SEQUENCE [LARGE SCALE GENOMIC DNA]</scope>
    <source>
        <strain evidence="9 11">AF22-3AC</strain>
    </source>
</reference>
<evidence type="ECO:0000256" key="1">
    <source>
        <dbReference type="SAM" id="SignalP"/>
    </source>
</evidence>
<evidence type="ECO:0000313" key="10">
    <source>
        <dbReference type="Proteomes" id="UP000061809"/>
    </source>
</evidence>
<evidence type="ECO:0000313" key="13">
    <source>
        <dbReference type="Proteomes" id="UP000448877"/>
    </source>
</evidence>
<evidence type="ECO:0000313" key="3">
    <source>
        <dbReference type="EMBL" id="ALJ58174.1"/>
    </source>
</evidence>
<evidence type="ECO:0000313" key="5">
    <source>
        <dbReference type="EMBL" id="KAA5416925.1"/>
    </source>
</evidence>
<dbReference type="EMBL" id="CP012801">
    <property type="protein sequence ID" value="ALJ58174.1"/>
    <property type="molecule type" value="Genomic_DNA"/>
</dbReference>
<keyword evidence="1" id="KW-0732">Signal</keyword>
<evidence type="ECO:0000313" key="4">
    <source>
        <dbReference type="EMBL" id="KAA5406655.1"/>
    </source>
</evidence>
<dbReference type="Gene3D" id="2.40.128.280">
    <property type="match status" value="1"/>
</dbReference>
<reference evidence="7" key="4">
    <citation type="submission" date="2023-03" db="EMBL/GenBank/DDBJ databases">
        <title>DFI Biobank Strains.</title>
        <authorList>
            <person name="Mostad J."/>
            <person name="Paddock L."/>
            <person name="Medina S."/>
            <person name="Waligurski E."/>
            <person name="Barat B."/>
            <person name="Smith R."/>
            <person name="Burgo V."/>
            <person name="Metcalfe C."/>
            <person name="Woodson C."/>
            <person name="Sundararajan A."/>
            <person name="Ramaswamy R."/>
            <person name="Lin H."/>
            <person name="Pamer E.G."/>
        </authorList>
    </citation>
    <scope>NUCLEOTIDE SEQUENCE</scope>
    <source>
        <strain evidence="7">DFI.9.5</strain>
    </source>
</reference>
<dbReference type="Proteomes" id="UP000482653">
    <property type="component" value="Unassembled WGS sequence"/>
</dbReference>
<dbReference type="eggNOG" id="ENOG5033AQ7">
    <property type="taxonomic scope" value="Bacteria"/>
</dbReference>
<evidence type="ECO:0000313" key="8">
    <source>
        <dbReference type="EMBL" id="MDT4511008.1"/>
    </source>
</evidence>
<dbReference type="Proteomes" id="UP001266995">
    <property type="component" value="Unassembled WGS sequence"/>
</dbReference>
<dbReference type="GeneID" id="66307752"/>
<dbReference type="Proteomes" id="UP000448877">
    <property type="component" value="Unassembled WGS sequence"/>
</dbReference>
<feature type="signal peptide" evidence="1">
    <location>
        <begin position="1"/>
        <end position="20"/>
    </location>
</feature>
<dbReference type="PATRIC" id="fig|246787.4.peg.942"/>
<dbReference type="Proteomes" id="UP000061809">
    <property type="component" value="Chromosome"/>
</dbReference>
<dbReference type="PROSITE" id="PS51257">
    <property type="entry name" value="PROKAR_LIPOPROTEIN"/>
    <property type="match status" value="1"/>
</dbReference>
<dbReference type="Pfam" id="PF16585">
    <property type="entry name" value="Lipocalin_8"/>
    <property type="match status" value="1"/>
</dbReference>
<dbReference type="EMBL" id="VVYX01000014">
    <property type="protein sequence ID" value="KAA5418492.1"/>
    <property type="molecule type" value="Genomic_DNA"/>
</dbReference>
<protein>
    <submittedName>
        <fullName evidence="4">Lipocalin family protein</fullName>
    </submittedName>
    <submittedName>
        <fullName evidence="7">Lipocalin-like domain-containing protein</fullName>
    </submittedName>
</protein>
<gene>
    <name evidence="3" type="ORF">BcellWH2_00912</name>
    <name evidence="9" type="ORF">DWX97_26760</name>
    <name evidence="5" type="ORF">F2Y81_14635</name>
    <name evidence="4" type="ORF">F2Y86_16820</name>
    <name evidence="6" type="ORF">F2Y87_13145</name>
    <name evidence="7" type="ORF">PZH42_11645</name>
    <name evidence="8" type="ORF">RO785_08415</name>
</gene>
<dbReference type="AlphaFoldDB" id="A0A0P0GBL2"/>
<dbReference type="Proteomes" id="UP001221924">
    <property type="component" value="Unassembled WGS sequence"/>
</dbReference>
<organism evidence="3 10">
    <name type="scientific">Bacteroides cellulosilyticus</name>
    <dbReference type="NCBI Taxonomy" id="246787"/>
    <lineage>
        <taxon>Bacteria</taxon>
        <taxon>Pseudomonadati</taxon>
        <taxon>Bacteroidota</taxon>
        <taxon>Bacteroidia</taxon>
        <taxon>Bacteroidales</taxon>
        <taxon>Bacteroidaceae</taxon>
        <taxon>Bacteroides</taxon>
    </lineage>
</organism>
<name>A0A0P0GBL2_9BACE</name>
<dbReference type="EMBL" id="JAVSNH010000001">
    <property type="protein sequence ID" value="MDT4511008.1"/>
    <property type="molecule type" value="Genomic_DNA"/>
</dbReference>
<dbReference type="InterPro" id="IPR024311">
    <property type="entry name" value="Lipocalin-like"/>
</dbReference>
<evidence type="ECO:0000313" key="11">
    <source>
        <dbReference type="Proteomes" id="UP000283341"/>
    </source>
</evidence>
<evidence type="ECO:0000313" key="7">
    <source>
        <dbReference type="EMBL" id="MDE8694754.1"/>
    </source>
</evidence>
<dbReference type="EMBL" id="VVYW01000014">
    <property type="protein sequence ID" value="KAA5406655.1"/>
    <property type="molecule type" value="Genomic_DNA"/>
</dbReference>
<dbReference type="Proteomes" id="UP000283341">
    <property type="component" value="Unassembled WGS sequence"/>
</dbReference>
<dbReference type="EMBL" id="JARFID010000009">
    <property type="protein sequence ID" value="MDE8694754.1"/>
    <property type="molecule type" value="Genomic_DNA"/>
</dbReference>
<reference evidence="8" key="5">
    <citation type="submission" date="2023-08" db="EMBL/GenBank/DDBJ databases">
        <title>Reintroducing virulent viruses to syntetic microbiomes.</title>
        <authorList>
            <person name="Wilde J."/>
            <person name="Boyes R."/>
            <person name="Robinson A.V."/>
            <person name="Daisley B.A."/>
            <person name="Allen-Vercoe E."/>
        </authorList>
    </citation>
    <scope>NUCLEOTIDE SEQUENCE</scope>
    <source>
        <strain evidence="8">225I_12FAA</strain>
    </source>
</reference>
<reference evidence="12 13" key="3">
    <citation type="journal article" date="2019" name="Nat. Med.">
        <title>A library of human gut bacterial isolates paired with longitudinal multiomics data enables mechanistic microbiome research.</title>
        <authorList>
            <person name="Poyet M."/>
            <person name="Groussin M."/>
            <person name="Gibbons S.M."/>
            <person name="Avila-Pacheco J."/>
            <person name="Jiang X."/>
            <person name="Kearney S.M."/>
            <person name="Perrotta A.R."/>
            <person name="Berdy B."/>
            <person name="Zhao S."/>
            <person name="Lieberman T.D."/>
            <person name="Swanson P.K."/>
            <person name="Smith M."/>
            <person name="Roesemann S."/>
            <person name="Alexander J.E."/>
            <person name="Rich S.A."/>
            <person name="Livny J."/>
            <person name="Vlamakis H."/>
            <person name="Clish C."/>
            <person name="Bullock K."/>
            <person name="Deik A."/>
            <person name="Scott J."/>
            <person name="Pierce K.A."/>
            <person name="Xavier R.J."/>
            <person name="Alm E.J."/>
        </authorList>
    </citation>
    <scope>NUCLEOTIDE SEQUENCE [LARGE SCALE GENOMIC DNA]</scope>
    <source>
        <strain evidence="5 13">BIOML-A6</strain>
        <strain evidence="4 12">BIOML-A7</strain>
        <strain evidence="6 14">BIOML-A8</strain>
    </source>
</reference>
<evidence type="ECO:0000313" key="14">
    <source>
        <dbReference type="Proteomes" id="UP000482653"/>
    </source>
</evidence>
<evidence type="ECO:0000313" key="9">
    <source>
        <dbReference type="EMBL" id="RGS30001.1"/>
    </source>
</evidence>
<feature type="domain" description="Lipocalin-like" evidence="2">
    <location>
        <begin position="18"/>
        <end position="136"/>
    </location>
</feature>
<sequence length="136" mass="15882">MKIGKRKIFLIIGLIVLVLAACSNVDGDLDDKWQLRQYQYADGSIERQDSIFYNFQKGSFSAICLLKNGSYQTFFGNYSLKGDKISIILLPQSMEDENYSFYMGWENGERTFTMEELTSSSLHLEYEGVRYIFRRY</sequence>
<evidence type="ECO:0000313" key="6">
    <source>
        <dbReference type="EMBL" id="KAA5418492.1"/>
    </source>
</evidence>
<evidence type="ECO:0000259" key="2">
    <source>
        <dbReference type="Pfam" id="PF16585"/>
    </source>
</evidence>
<proteinExistence type="predicted"/>
<reference evidence="3 10" key="1">
    <citation type="journal article" date="2015" name="Science">
        <title>Genetic determinants of in vivo fitness and diet responsiveness in multiple human gut Bacteroides.</title>
        <authorList>
            <person name="Wu M."/>
            <person name="McNulty N.P."/>
            <person name="Rodionov D.A."/>
            <person name="Khoroshkin M.S."/>
            <person name="Griffin N.W."/>
            <person name="Cheng J."/>
            <person name="Latreille P."/>
            <person name="Kerstetter R.A."/>
            <person name="Terrapon N."/>
            <person name="Henrissat B."/>
            <person name="Osterman A.L."/>
            <person name="Gordon J.I."/>
        </authorList>
    </citation>
    <scope>NUCLEOTIDE SEQUENCE [LARGE SCALE GENOMIC DNA]</scope>
    <source>
        <strain evidence="3 10">WH2</strain>
    </source>
</reference>
<dbReference type="KEGG" id="bcel:BcellWH2_00912"/>
<dbReference type="EMBL" id="QRVJ01000053">
    <property type="protein sequence ID" value="RGS30001.1"/>
    <property type="molecule type" value="Genomic_DNA"/>
</dbReference>
<accession>A0A0P0GBL2</accession>